<reference evidence="3 4" key="3">
    <citation type="journal article" date="2015" name="Genome Announc.">
        <title>Draft Genome Sequence of the Archiascomycetous Yeast Saitoella complicata.</title>
        <authorList>
            <person name="Yamauchi K."/>
            <person name="Kondo S."/>
            <person name="Hamamoto M."/>
            <person name="Takahashi Y."/>
            <person name="Ogura Y."/>
            <person name="Hayashi T."/>
            <person name="Nishida H."/>
        </authorList>
    </citation>
    <scope>NUCLEOTIDE SEQUENCE [LARGE SCALE GENOMIC DNA]</scope>
    <source>
        <strain evidence="3 4">NRRL Y-17804</strain>
    </source>
</reference>
<feature type="transmembrane region" description="Helical" evidence="1">
    <location>
        <begin position="328"/>
        <end position="349"/>
    </location>
</feature>
<evidence type="ECO:0000313" key="3">
    <source>
        <dbReference type="EMBL" id="GAO49007.1"/>
    </source>
</evidence>
<gene>
    <name evidence="3" type="ORF">G7K_3168-t1</name>
</gene>
<dbReference type="Gene3D" id="2.60.40.420">
    <property type="entry name" value="Cupredoxins - blue copper proteins"/>
    <property type="match status" value="1"/>
</dbReference>
<accession>A0A0E9NGK4</accession>
<dbReference type="PANTHER" id="PTHR34883">
    <property type="entry name" value="SERINE-RICH PROTEIN, PUTATIVE-RELATED-RELATED"/>
    <property type="match status" value="1"/>
</dbReference>
<feature type="chain" id="PRO_5002430376" description="Phytocyanin domain-containing protein" evidence="2">
    <location>
        <begin position="18"/>
        <end position="384"/>
    </location>
</feature>
<protein>
    <recommendedName>
        <fullName evidence="5">Phytocyanin domain-containing protein</fullName>
    </recommendedName>
</protein>
<dbReference type="EMBL" id="BACD03000019">
    <property type="protein sequence ID" value="GAO49007.1"/>
    <property type="molecule type" value="Genomic_DNA"/>
</dbReference>
<proteinExistence type="predicted"/>
<evidence type="ECO:0000313" key="4">
    <source>
        <dbReference type="Proteomes" id="UP000033140"/>
    </source>
</evidence>
<dbReference type="OMA" id="WWYCKQK"/>
<keyword evidence="1" id="KW-1133">Transmembrane helix</keyword>
<reference evidence="3 4" key="1">
    <citation type="journal article" date="2011" name="J. Gen. Appl. Microbiol.">
        <title>Draft genome sequencing of the enigmatic yeast Saitoella complicata.</title>
        <authorList>
            <person name="Nishida H."/>
            <person name="Hamamoto M."/>
            <person name="Sugiyama J."/>
        </authorList>
    </citation>
    <scope>NUCLEOTIDE SEQUENCE [LARGE SCALE GENOMIC DNA]</scope>
    <source>
        <strain evidence="3 4">NRRL Y-17804</strain>
    </source>
</reference>
<keyword evidence="1" id="KW-0472">Membrane</keyword>
<dbReference type="SUPFAM" id="SSF49503">
    <property type="entry name" value="Cupredoxins"/>
    <property type="match status" value="1"/>
</dbReference>
<sequence length="384" mass="38236">MHTSLIAALFAATGAFATMDGYGPGYSNPDNANPYAGAGANMASGAYAAPAAVMTETSLMVDTMAAETMGMGKMTNSMMKASETMTMAGGMMTDTMAAAMTPPTATMDMGMTGTAAVAASGATQTILVGGDAGLVYTPSSVMASPGDTLIFQFLTKNHTLSQSTFASPCSLGAAMVDSGFRPYNGTGAPSTFAYVVQSTEPTWWYCKQKGHCGMGMVFAVNPTMEKTFEQFKMNAMAQGASMSAAMGGNTMTMSVAAPALTTDTAAVAPPAMSTGAVIAGSGSGSGSAGACECQCACGVFPLPAGAGYGMAAGWGGAVPAPWAGTQVVAAPAAAAAMTAAAPAAAAAGYKRRAVGWSVLLWVFVYLGLAVFTLGRWSSLGAGLS</sequence>
<dbReference type="Proteomes" id="UP000033140">
    <property type="component" value="Unassembled WGS sequence"/>
</dbReference>
<reference evidence="3 4" key="2">
    <citation type="journal article" date="2014" name="J. Gen. Appl. Microbiol.">
        <title>The early diverging ascomycetous budding yeast Saitoella complicata has three histone deacetylases belonging to the Clr6, Hos2, and Rpd3 lineages.</title>
        <authorList>
            <person name="Nishida H."/>
            <person name="Matsumoto T."/>
            <person name="Kondo S."/>
            <person name="Hamamoto M."/>
            <person name="Yoshikawa H."/>
        </authorList>
    </citation>
    <scope>NUCLEOTIDE SEQUENCE [LARGE SCALE GENOMIC DNA]</scope>
    <source>
        <strain evidence="3 4">NRRL Y-17804</strain>
    </source>
</reference>
<name>A0A0E9NGK4_SAICN</name>
<evidence type="ECO:0008006" key="5">
    <source>
        <dbReference type="Google" id="ProtNLM"/>
    </source>
</evidence>
<comment type="caution">
    <text evidence="3">The sequence shown here is derived from an EMBL/GenBank/DDBJ whole genome shotgun (WGS) entry which is preliminary data.</text>
</comment>
<feature type="signal peptide" evidence="2">
    <location>
        <begin position="1"/>
        <end position="17"/>
    </location>
</feature>
<feature type="transmembrane region" description="Helical" evidence="1">
    <location>
        <begin position="356"/>
        <end position="376"/>
    </location>
</feature>
<organism evidence="3 4">
    <name type="scientific">Saitoella complicata (strain BCRC 22490 / CBS 7301 / JCM 7358 / NBRC 10748 / NRRL Y-17804)</name>
    <dbReference type="NCBI Taxonomy" id="698492"/>
    <lineage>
        <taxon>Eukaryota</taxon>
        <taxon>Fungi</taxon>
        <taxon>Dikarya</taxon>
        <taxon>Ascomycota</taxon>
        <taxon>Taphrinomycotina</taxon>
        <taxon>Taphrinomycotina incertae sedis</taxon>
        <taxon>Saitoella</taxon>
    </lineage>
</organism>
<keyword evidence="4" id="KW-1185">Reference proteome</keyword>
<dbReference type="CDD" id="cd00920">
    <property type="entry name" value="Cupredoxin"/>
    <property type="match status" value="1"/>
</dbReference>
<keyword evidence="2" id="KW-0732">Signal</keyword>
<dbReference type="PANTHER" id="PTHR34883:SF4">
    <property type="entry name" value="CUPREDOXIN"/>
    <property type="match status" value="1"/>
</dbReference>
<dbReference type="InterPro" id="IPR052953">
    <property type="entry name" value="Ser-rich/MCO-related"/>
</dbReference>
<keyword evidence="1" id="KW-0812">Transmembrane</keyword>
<evidence type="ECO:0000256" key="2">
    <source>
        <dbReference type="SAM" id="SignalP"/>
    </source>
</evidence>
<dbReference type="AlphaFoldDB" id="A0A0E9NGK4"/>
<dbReference type="STRING" id="698492.A0A0E9NGK4"/>
<dbReference type="InterPro" id="IPR008972">
    <property type="entry name" value="Cupredoxin"/>
</dbReference>
<evidence type="ECO:0000256" key="1">
    <source>
        <dbReference type="SAM" id="Phobius"/>
    </source>
</evidence>